<reference evidence="1" key="1">
    <citation type="submission" date="2022-06" db="EMBL/GenBank/DDBJ databases">
        <title>Draft genome sequences of Pragia fontium str. JCM24417.</title>
        <authorList>
            <person name="Wakabayashi Y."/>
            <person name="Kojima K."/>
        </authorList>
    </citation>
    <scope>NUCLEOTIDE SEQUENCE</scope>
    <source>
        <strain evidence="1">JCM 24417</strain>
    </source>
</reference>
<keyword evidence="2" id="KW-1185">Reference proteome</keyword>
<comment type="caution">
    <text evidence="1">The sequence shown here is derived from an EMBL/GenBank/DDBJ whole genome shotgun (WGS) entry which is preliminary data.</text>
</comment>
<dbReference type="EMBL" id="BRLJ01000003">
    <property type="protein sequence ID" value="GKX63155.1"/>
    <property type="molecule type" value="Genomic_DNA"/>
</dbReference>
<protein>
    <submittedName>
        <fullName evidence="1">Uncharacterized protein</fullName>
    </submittedName>
</protein>
<accession>A0ABQ5LHS3</accession>
<dbReference type="Proteomes" id="UP001059610">
    <property type="component" value="Unassembled WGS sequence"/>
</dbReference>
<evidence type="ECO:0000313" key="1">
    <source>
        <dbReference type="EMBL" id="GKX63155.1"/>
    </source>
</evidence>
<evidence type="ECO:0000313" key="2">
    <source>
        <dbReference type="Proteomes" id="UP001059610"/>
    </source>
</evidence>
<sequence length="58" mass="7179">MGLLWWIDVIDVLNKQLRLNNRVVLRTLRFFWKWNLNMDAWLTDMVLSNVFMILRNLE</sequence>
<gene>
    <name evidence="1" type="ORF">SOASR032_17240</name>
</gene>
<organism evidence="1 2">
    <name type="scientific">Pragia fontium</name>
    <dbReference type="NCBI Taxonomy" id="82985"/>
    <lineage>
        <taxon>Bacteria</taxon>
        <taxon>Pseudomonadati</taxon>
        <taxon>Pseudomonadota</taxon>
        <taxon>Gammaproteobacteria</taxon>
        <taxon>Enterobacterales</taxon>
        <taxon>Budviciaceae</taxon>
        <taxon>Pragia</taxon>
    </lineage>
</organism>
<name>A0ABQ5LHS3_9GAMM</name>
<proteinExistence type="predicted"/>